<evidence type="ECO:0000313" key="2">
    <source>
        <dbReference type="WBParaSite" id="ES5_v2.g8352.t1"/>
    </source>
</evidence>
<name>A0AC34GU37_9BILA</name>
<evidence type="ECO:0000313" key="1">
    <source>
        <dbReference type="Proteomes" id="UP000887579"/>
    </source>
</evidence>
<reference evidence="2" key="1">
    <citation type="submission" date="2022-11" db="UniProtKB">
        <authorList>
            <consortium name="WormBaseParasite"/>
        </authorList>
    </citation>
    <scope>IDENTIFICATION</scope>
</reference>
<protein>
    <submittedName>
        <fullName evidence="2">Potential DNA-binding domain-containing protein</fullName>
    </submittedName>
</protein>
<dbReference type="WBParaSite" id="ES5_v2.g8352.t1">
    <property type="protein sequence ID" value="ES5_v2.g8352.t1"/>
    <property type="gene ID" value="ES5_v2.g8352"/>
</dbReference>
<accession>A0AC34GU37</accession>
<proteinExistence type="predicted"/>
<organism evidence="1 2">
    <name type="scientific">Panagrolaimus sp. ES5</name>
    <dbReference type="NCBI Taxonomy" id="591445"/>
    <lineage>
        <taxon>Eukaryota</taxon>
        <taxon>Metazoa</taxon>
        <taxon>Ecdysozoa</taxon>
        <taxon>Nematoda</taxon>
        <taxon>Chromadorea</taxon>
        <taxon>Rhabditida</taxon>
        <taxon>Tylenchina</taxon>
        <taxon>Panagrolaimomorpha</taxon>
        <taxon>Panagrolaimoidea</taxon>
        <taxon>Panagrolaimidae</taxon>
        <taxon>Panagrolaimus</taxon>
    </lineage>
</organism>
<dbReference type="Proteomes" id="UP000887579">
    <property type="component" value="Unplaced"/>
</dbReference>
<sequence length="687" mass="78387">MGVKKEIRRCQYSRKKCYYNANPSSSFCTLHEENLVVCRYICPSTHVQCSSPSLDNIGYCDTHKRFLDRNRQRYNAFEQKYCSRLPAYKREDEVDFVEGQLNHYVDYARYVDVLSRPIPPHPISNAGIYSTPEIENLKNAASESLQSRLKETRNLYQQRAHSVAFALDEEIKERSKNEEKFTIVTNSSAETAIALQALLDEHEKKIEELPAADKNELSHPAQRQKIQEDANSDIKSFDNICHYSKIRRNVPAPFILNNHENQKKEPVEEAVQQIMSYILEILDTNPEPIAYTSERVCSNQRMKGFNHCFKHLWKEAPALKKCIECDSTCTLASNLCGECLKPFIDIKTENMVCFSDDDEEMATVSVGPTDNDFNEILTECAKKLKAITEVEKDSDLEITSPHKFDSKNLAEEKRLEFMWGDMLKFGLECENITFAKEIKTKNGVLPASTEDMPFKYNKLYDIDKIIATPSADETSQPEAETVTFCPEGVKKPMVCRFPSRTLSEKVAKQMDKISDIALGIEDPSQLPIQFRPVSAAPLQASINTVPQQTQINRLPRATFYPTSSANTIRLIRDVNPAARSNHQFLYAPGSRHGTQNVFVQNPRPSTFIRPLRLIRPQQTVKYVYQNVSYVATNPSASYIPSSVPLSYTSANPATYSQSLEGSPVTYLYYQRAHAPQYPPTYRRFPNQ</sequence>